<evidence type="ECO:0000313" key="4">
    <source>
        <dbReference type="Proteomes" id="UP000018958"/>
    </source>
</evidence>
<gene>
    <name evidence="3" type="ORF">F441_20148</name>
</gene>
<dbReference type="InterPro" id="IPR009072">
    <property type="entry name" value="Histone-fold"/>
</dbReference>
<accession>W2VWX9</accession>
<evidence type="ECO:0000259" key="2">
    <source>
        <dbReference type="Pfam" id="PF00808"/>
    </source>
</evidence>
<evidence type="ECO:0000256" key="1">
    <source>
        <dbReference type="SAM" id="MobiDB-lite"/>
    </source>
</evidence>
<dbReference type="OrthoDB" id="636685at2759"/>
<dbReference type="SUPFAM" id="SSF47113">
    <property type="entry name" value="Histone-fold"/>
    <property type="match status" value="1"/>
</dbReference>
<name>W2VWX9_PHYNI</name>
<protein>
    <recommendedName>
        <fullName evidence="2">Transcription factor CBF/NF-Y/archaeal histone domain-containing protein</fullName>
    </recommendedName>
</protein>
<feature type="compositionally biased region" description="Basic residues" evidence="1">
    <location>
        <begin position="120"/>
        <end position="129"/>
    </location>
</feature>
<sequence>MKQRDLLKVTALLVLRSRVKRLLKEQKDMGQVSEAAVVACSSAVQVFVRDLATKMQRQAVEGVGLTPVELKKSVLACGELNFLHNKVTAIDESDIKYRKPARGGKKRILKAAAKDSTTTKKARTTKTKKATSATATGLEKTTKLAGNSGDDGNDNVTVTEKAASLITKARALEVEEDDDYDESDSDA</sequence>
<feature type="region of interest" description="Disordered" evidence="1">
    <location>
        <begin position="114"/>
        <end position="156"/>
    </location>
</feature>
<feature type="domain" description="Transcription factor CBF/NF-Y/archaeal histone" evidence="2">
    <location>
        <begin position="17"/>
        <end position="57"/>
    </location>
</feature>
<dbReference type="Proteomes" id="UP000018958">
    <property type="component" value="Unassembled WGS sequence"/>
</dbReference>
<comment type="caution">
    <text evidence="3">The sequence shown here is derived from an EMBL/GenBank/DDBJ whole genome shotgun (WGS) entry which is preliminary data.</text>
</comment>
<organism evidence="3 4">
    <name type="scientific">Phytophthora nicotianae CJ01A1</name>
    <dbReference type="NCBI Taxonomy" id="1317063"/>
    <lineage>
        <taxon>Eukaryota</taxon>
        <taxon>Sar</taxon>
        <taxon>Stramenopiles</taxon>
        <taxon>Oomycota</taxon>
        <taxon>Peronosporomycetes</taxon>
        <taxon>Peronosporales</taxon>
        <taxon>Peronosporaceae</taxon>
        <taxon>Phytophthora</taxon>
    </lineage>
</organism>
<reference evidence="3 4" key="1">
    <citation type="submission" date="2013-11" db="EMBL/GenBank/DDBJ databases">
        <title>The Genome Sequence of Phytophthora parasitica CJ01A1.</title>
        <authorList>
            <consortium name="The Broad Institute Genomics Platform"/>
            <person name="Russ C."/>
            <person name="Tyler B."/>
            <person name="Panabieres F."/>
            <person name="Shan W."/>
            <person name="Tripathy S."/>
            <person name="Grunwald N."/>
            <person name="Machado M."/>
            <person name="Johnson C.S."/>
            <person name="Walker B."/>
            <person name="Young S.K."/>
            <person name="Zeng Q."/>
            <person name="Gargeya S."/>
            <person name="Fitzgerald M."/>
            <person name="Haas B."/>
            <person name="Abouelleil A."/>
            <person name="Allen A.W."/>
            <person name="Alvarado L."/>
            <person name="Arachchi H.M."/>
            <person name="Berlin A.M."/>
            <person name="Chapman S.B."/>
            <person name="Gainer-Dewar J."/>
            <person name="Goldberg J."/>
            <person name="Griggs A."/>
            <person name="Gujja S."/>
            <person name="Hansen M."/>
            <person name="Howarth C."/>
            <person name="Imamovic A."/>
            <person name="Ireland A."/>
            <person name="Larimer J."/>
            <person name="McCowan C."/>
            <person name="Murphy C."/>
            <person name="Pearson M."/>
            <person name="Poon T.W."/>
            <person name="Priest M."/>
            <person name="Roberts A."/>
            <person name="Saif S."/>
            <person name="Shea T."/>
            <person name="Sisk P."/>
            <person name="Sykes S."/>
            <person name="Wortman J."/>
            <person name="Nusbaum C."/>
            <person name="Birren B."/>
        </authorList>
    </citation>
    <scope>NUCLEOTIDE SEQUENCE [LARGE SCALE GENOMIC DNA]</scope>
    <source>
        <strain evidence="3 4">CJ01A1</strain>
    </source>
</reference>
<dbReference type="Pfam" id="PF00808">
    <property type="entry name" value="CBFD_NFYB_HMF"/>
    <property type="match status" value="1"/>
</dbReference>
<dbReference type="EMBL" id="ANIX01004004">
    <property type="protein sequence ID" value="ETP02815.1"/>
    <property type="molecule type" value="Genomic_DNA"/>
</dbReference>
<dbReference type="AlphaFoldDB" id="W2VWX9"/>
<dbReference type="InterPro" id="IPR003958">
    <property type="entry name" value="CBFA_NFYB_domain"/>
</dbReference>
<evidence type="ECO:0000313" key="3">
    <source>
        <dbReference type="EMBL" id="ETP02815.1"/>
    </source>
</evidence>
<dbReference type="Gene3D" id="1.10.20.10">
    <property type="entry name" value="Histone, subunit A"/>
    <property type="match status" value="1"/>
</dbReference>
<proteinExistence type="predicted"/>
<dbReference type="GO" id="GO:0046982">
    <property type="term" value="F:protein heterodimerization activity"/>
    <property type="evidence" value="ECO:0007669"/>
    <property type="project" value="InterPro"/>
</dbReference>